<evidence type="ECO:0000256" key="3">
    <source>
        <dbReference type="ARBA" id="ARBA00022692"/>
    </source>
</evidence>
<dbReference type="Gene3D" id="1.20.1250.20">
    <property type="entry name" value="MFS general substrate transporter like domains"/>
    <property type="match status" value="1"/>
</dbReference>
<feature type="transmembrane region" description="Helical" evidence="7">
    <location>
        <begin position="385"/>
        <end position="407"/>
    </location>
</feature>
<feature type="transmembrane region" description="Helical" evidence="7">
    <location>
        <begin position="224"/>
        <end position="250"/>
    </location>
</feature>
<dbReference type="SUPFAM" id="SSF103473">
    <property type="entry name" value="MFS general substrate transporter"/>
    <property type="match status" value="1"/>
</dbReference>
<dbReference type="Pfam" id="PF00854">
    <property type="entry name" value="PTR2"/>
    <property type="match status" value="1"/>
</dbReference>
<comment type="subcellular location">
    <subcellularLocation>
        <location evidence="1">Membrane</location>
        <topology evidence="1">Multi-pass membrane protein</topology>
    </subcellularLocation>
</comment>
<dbReference type="AlphaFoldDB" id="A0AAN7QK62"/>
<feature type="region of interest" description="Disordered" evidence="6">
    <location>
        <begin position="1"/>
        <end position="37"/>
    </location>
</feature>
<feature type="transmembrane region" description="Helical" evidence="7">
    <location>
        <begin position="118"/>
        <end position="136"/>
    </location>
</feature>
<evidence type="ECO:0000256" key="7">
    <source>
        <dbReference type="SAM" id="Phobius"/>
    </source>
</evidence>
<dbReference type="InterPro" id="IPR000109">
    <property type="entry name" value="POT_fam"/>
</dbReference>
<dbReference type="PANTHER" id="PTHR11654">
    <property type="entry name" value="OLIGOPEPTIDE TRANSPORTER-RELATED"/>
    <property type="match status" value="1"/>
</dbReference>
<dbReference type="GO" id="GO:0022857">
    <property type="term" value="F:transmembrane transporter activity"/>
    <property type="evidence" value="ECO:0007669"/>
    <property type="project" value="InterPro"/>
</dbReference>
<feature type="region of interest" description="Disordered" evidence="6">
    <location>
        <begin position="594"/>
        <end position="628"/>
    </location>
</feature>
<dbReference type="GO" id="GO:0016020">
    <property type="term" value="C:membrane"/>
    <property type="evidence" value="ECO:0007669"/>
    <property type="project" value="UniProtKB-SubCell"/>
</dbReference>
<feature type="transmembrane region" description="Helical" evidence="7">
    <location>
        <begin position="512"/>
        <end position="535"/>
    </location>
</feature>
<sequence>MEIEKKMMKGENRKKTVEAMGGGEEQQQENHDKKRKKQLGGLRTMPFILANEVCDRFATTGFHANMIMYLTQQLNLPMVQASNTLTNFSGTAGFTPLIGALIADSFAGRFWTITIGSMIYELGLVSIMISAVLPSLHPPPCPSQMNCEAASSSQLWVLYISLFLTTLGTGGIRPCVVTFAADQLDVSRSKVTSRKFFNWYYFCMGAATLTALTVVVYVQDNVGWGWGLGIPTVAMGVSIVVFIVGSHLYVKLKPGGSPLTRLAQVIVAAARKRRSALPSDPAMLYENKELDADLCVQGKLMHTEQFKWFDKAAVVTGREPTGSAGGPPLNLWRLATIHRVEELKCIIRMLPIWAAGILLIAASSHQHSFTILQARTMDRHLSSSFQIPPASLSIFGSLTILLGVVLYERLFVPLARRFTGNPAGITCLQRMGVGFSVNILATLTASFVEIRRKKVAAAHHLLDSPTAVVPISVFWLVPQFCIHGLAEVFMAVGHLEFLYDQSPESMRSTAAALYWVANSIGNYTGTIIVTLVHKYSGREGNWLPGRDLNRGRLEYYYWLVSGIQAVNLVYYVICALFYTYKPVSEIMADLNEGAESERLAEEQEPPPPGNIRASHNVRDVELVGGGRT</sequence>
<feature type="compositionally biased region" description="Basic and acidic residues" evidence="6">
    <location>
        <begin position="1"/>
        <end position="17"/>
    </location>
</feature>
<accession>A0AAN7QK62</accession>
<dbReference type="InterPro" id="IPR036259">
    <property type="entry name" value="MFS_trans_sf"/>
</dbReference>
<dbReference type="Proteomes" id="UP001345219">
    <property type="component" value="Chromosome 24"/>
</dbReference>
<dbReference type="EMBL" id="JAXIOK010000005">
    <property type="protein sequence ID" value="KAK4769906.1"/>
    <property type="molecule type" value="Genomic_DNA"/>
</dbReference>
<feature type="transmembrane region" description="Helical" evidence="7">
    <location>
        <begin position="345"/>
        <end position="365"/>
    </location>
</feature>
<keyword evidence="5 7" id="KW-0472">Membrane</keyword>
<feature type="transmembrane region" description="Helical" evidence="7">
    <location>
        <begin position="156"/>
        <end position="179"/>
    </location>
</feature>
<keyword evidence="9" id="KW-1185">Reference proteome</keyword>
<name>A0AAN7QK62_9MYRT</name>
<proteinExistence type="inferred from homology"/>
<comment type="caution">
    <text evidence="8">The sequence shown here is derived from an EMBL/GenBank/DDBJ whole genome shotgun (WGS) entry which is preliminary data.</text>
</comment>
<evidence type="ECO:0008006" key="10">
    <source>
        <dbReference type="Google" id="ProtNLM"/>
    </source>
</evidence>
<gene>
    <name evidence="8" type="ORF">SAY87_030438</name>
</gene>
<evidence type="ECO:0000313" key="9">
    <source>
        <dbReference type="Proteomes" id="UP001345219"/>
    </source>
</evidence>
<evidence type="ECO:0000256" key="5">
    <source>
        <dbReference type="ARBA" id="ARBA00023136"/>
    </source>
</evidence>
<evidence type="ECO:0000256" key="1">
    <source>
        <dbReference type="ARBA" id="ARBA00004141"/>
    </source>
</evidence>
<evidence type="ECO:0000256" key="4">
    <source>
        <dbReference type="ARBA" id="ARBA00022989"/>
    </source>
</evidence>
<keyword evidence="4 7" id="KW-1133">Transmembrane helix</keyword>
<evidence type="ECO:0000256" key="6">
    <source>
        <dbReference type="SAM" id="MobiDB-lite"/>
    </source>
</evidence>
<feature type="transmembrane region" description="Helical" evidence="7">
    <location>
        <begin position="199"/>
        <end position="218"/>
    </location>
</feature>
<keyword evidence="3 7" id="KW-0812">Transmembrane</keyword>
<protein>
    <recommendedName>
        <fullName evidence="10">NPF family transporter</fullName>
    </recommendedName>
</protein>
<feature type="transmembrane region" description="Helical" evidence="7">
    <location>
        <begin position="555"/>
        <end position="578"/>
    </location>
</feature>
<reference evidence="8 9" key="1">
    <citation type="journal article" date="2023" name="Hortic Res">
        <title>Pangenome of water caltrop reveals structural variations and asymmetric subgenome divergence after allopolyploidization.</title>
        <authorList>
            <person name="Zhang X."/>
            <person name="Chen Y."/>
            <person name="Wang L."/>
            <person name="Yuan Y."/>
            <person name="Fang M."/>
            <person name="Shi L."/>
            <person name="Lu R."/>
            <person name="Comes H.P."/>
            <person name="Ma Y."/>
            <person name="Chen Y."/>
            <person name="Huang G."/>
            <person name="Zhou Y."/>
            <person name="Zheng Z."/>
            <person name="Qiu Y."/>
        </authorList>
    </citation>
    <scope>NUCLEOTIDE SEQUENCE [LARGE SCALE GENOMIC DNA]</scope>
    <source>
        <tissue evidence="8">Roots</tissue>
    </source>
</reference>
<organism evidence="8 9">
    <name type="scientific">Trapa incisa</name>
    <dbReference type="NCBI Taxonomy" id="236973"/>
    <lineage>
        <taxon>Eukaryota</taxon>
        <taxon>Viridiplantae</taxon>
        <taxon>Streptophyta</taxon>
        <taxon>Embryophyta</taxon>
        <taxon>Tracheophyta</taxon>
        <taxon>Spermatophyta</taxon>
        <taxon>Magnoliopsida</taxon>
        <taxon>eudicotyledons</taxon>
        <taxon>Gunneridae</taxon>
        <taxon>Pentapetalae</taxon>
        <taxon>rosids</taxon>
        <taxon>malvids</taxon>
        <taxon>Myrtales</taxon>
        <taxon>Lythraceae</taxon>
        <taxon>Trapa</taxon>
    </lineage>
</organism>
<comment type="similarity">
    <text evidence="2">Belongs to the major facilitator superfamily. Proton-dependent oligopeptide transporter (POT/PTR) (TC 2.A.17) family.</text>
</comment>
<evidence type="ECO:0000313" key="8">
    <source>
        <dbReference type="EMBL" id="KAK4769906.1"/>
    </source>
</evidence>
<evidence type="ECO:0000256" key="2">
    <source>
        <dbReference type="ARBA" id="ARBA00005982"/>
    </source>
</evidence>